<dbReference type="PATRIC" id="fig|324602.8.peg.1725"/>
<dbReference type="Pfam" id="PF02879">
    <property type="entry name" value="PGM_PMM_II"/>
    <property type="match status" value="1"/>
</dbReference>
<evidence type="ECO:0000256" key="3">
    <source>
        <dbReference type="ARBA" id="ARBA00022553"/>
    </source>
</evidence>
<dbReference type="GO" id="GO:0046872">
    <property type="term" value="F:metal ion binding"/>
    <property type="evidence" value="ECO:0007669"/>
    <property type="project" value="UniProtKB-KW"/>
</dbReference>
<dbReference type="Pfam" id="PF02878">
    <property type="entry name" value="PGM_PMM_I"/>
    <property type="match status" value="1"/>
</dbReference>
<comment type="cofactor">
    <cofactor evidence="1">
        <name>Mg(2+)</name>
        <dbReference type="ChEBI" id="CHEBI:18420"/>
    </cofactor>
</comment>
<dbReference type="Gene3D" id="3.40.120.10">
    <property type="entry name" value="Alpha-D-Glucose-1,6-Bisphosphate, subunit A, domain 3"/>
    <property type="match status" value="3"/>
</dbReference>
<reference evidence="10" key="1">
    <citation type="journal article" date="2011" name="BMC Genomics">
        <title>Complete genome sequence of the filamentous anoxygenic phototrophic bacterium Chloroflexus aurantiacus.</title>
        <authorList>
            <person name="Tang K.H."/>
            <person name="Barry K."/>
            <person name="Chertkov O."/>
            <person name="Dalin E."/>
            <person name="Han C.S."/>
            <person name="Hauser L.J."/>
            <person name="Honchak B.M."/>
            <person name="Karbach L.E."/>
            <person name="Land M.L."/>
            <person name="Lapidus A."/>
            <person name="Larimer F.W."/>
            <person name="Mikhailova N."/>
            <person name="Pitluck S."/>
            <person name="Pierson B.K."/>
            <person name="Blankenship R.E."/>
        </authorList>
    </citation>
    <scope>NUCLEOTIDE SEQUENCE [LARGE SCALE GENOMIC DNA]</scope>
    <source>
        <strain evidence="10">ATCC 29366 / DSM 635 / J-10-fl</strain>
    </source>
</reference>
<dbReference type="SUPFAM" id="SSF53738">
    <property type="entry name" value="Phosphoglucomutase, first 3 domains"/>
    <property type="match status" value="2"/>
</dbReference>
<keyword evidence="5" id="KW-0460">Magnesium</keyword>
<feature type="domain" description="Alpha-D-phosphohexomutase alpha/beta/alpha" evidence="7">
    <location>
        <begin position="18"/>
        <end position="109"/>
    </location>
</feature>
<evidence type="ECO:0000256" key="2">
    <source>
        <dbReference type="ARBA" id="ARBA00010231"/>
    </source>
</evidence>
<dbReference type="HOGENOM" id="CLU_747400_0_0_0"/>
<evidence type="ECO:0000256" key="6">
    <source>
        <dbReference type="ARBA" id="ARBA00023235"/>
    </source>
</evidence>
<dbReference type="STRING" id="324602.Caur_1517"/>
<comment type="similarity">
    <text evidence="2">Belongs to the phosphohexose mutase family.</text>
</comment>
<dbReference type="InterPro" id="IPR016055">
    <property type="entry name" value="A-D-PHexomutase_a/b/a-I/II/III"/>
</dbReference>
<name>A9WAV6_CHLAA</name>
<dbReference type="EnsemblBacteria" id="ABY34737">
    <property type="protein sequence ID" value="ABY34737"/>
    <property type="gene ID" value="Caur_1517"/>
</dbReference>
<dbReference type="EMBL" id="CP000909">
    <property type="protein sequence ID" value="ABY34737.1"/>
    <property type="molecule type" value="Genomic_DNA"/>
</dbReference>
<evidence type="ECO:0000313" key="9">
    <source>
        <dbReference type="EMBL" id="ABY34737.1"/>
    </source>
</evidence>
<dbReference type="InParanoid" id="A9WAV6"/>
<protein>
    <submittedName>
        <fullName evidence="9">Phosphoglucomutase/phosphomannomutase alpha/beta/alpha domain II</fullName>
    </submittedName>
</protein>
<dbReference type="GO" id="GO:0005975">
    <property type="term" value="P:carbohydrate metabolic process"/>
    <property type="evidence" value="ECO:0007669"/>
    <property type="project" value="InterPro"/>
</dbReference>
<evidence type="ECO:0000256" key="5">
    <source>
        <dbReference type="ARBA" id="ARBA00022842"/>
    </source>
</evidence>
<accession>A9WAV6</accession>
<dbReference type="KEGG" id="cau:Caur_1517"/>
<evidence type="ECO:0000313" key="10">
    <source>
        <dbReference type="Proteomes" id="UP000002008"/>
    </source>
</evidence>
<dbReference type="RefSeq" id="WP_012257391.1">
    <property type="nucleotide sequence ID" value="NC_010175.1"/>
</dbReference>
<dbReference type="AlphaFoldDB" id="A9WAV6"/>
<gene>
    <name evidence="9" type="ordered locus">Caur_1517</name>
</gene>
<dbReference type="PANTHER" id="PTHR43771">
    <property type="entry name" value="PHOSPHOMANNOMUTASE"/>
    <property type="match status" value="1"/>
</dbReference>
<keyword evidence="10" id="KW-1185">Reference proteome</keyword>
<dbReference type="InterPro" id="IPR005844">
    <property type="entry name" value="A-D-PHexomutase_a/b/a-I"/>
</dbReference>
<sequence>MSAYRRPFLQSWEAAYTAGFTLEHLRRRAMTVGMALAQQRARCLIGFDTRFLANLFAQTLAQDLVAQGVTVLLASTPTPLPAIHHALDQKQADCALYVSARNRPYYIGGLLLIADEKSGLSIAPTSAPLPDVEFPPATPNIATIDIRTPYIEALRQAIDLDAIRRLPLTFFVDAMAGTTAGIITTLFGEGGQTRAIEINRDPDPLFGRGSPQPFEASLHRLRKLVRESDSHLGLAIAGDGTALAVVEPGGEVLEPFEAALLLAGHLATHYRQRGLVIAPPPAPNSPLQAQARQLAAWQEATGMKLELAGDGLYTERQPVVAMTASGEVALSRWSSCPDGLLAGLFFCEAAARSNGGLRTLYTALRAQFGVQ</sequence>
<keyword evidence="3" id="KW-0597">Phosphoprotein</keyword>
<dbReference type="GO" id="GO:0004615">
    <property type="term" value="F:phosphomannomutase activity"/>
    <property type="evidence" value="ECO:0000318"/>
    <property type="project" value="GO_Central"/>
</dbReference>
<dbReference type="InterPro" id="IPR005845">
    <property type="entry name" value="A-D-PHexomutase_a/b/a-II"/>
</dbReference>
<evidence type="ECO:0000256" key="1">
    <source>
        <dbReference type="ARBA" id="ARBA00001946"/>
    </source>
</evidence>
<keyword evidence="4" id="KW-0479">Metal-binding</keyword>
<dbReference type="eggNOG" id="COG1109">
    <property type="taxonomic scope" value="Bacteria"/>
</dbReference>
<proteinExistence type="inferred from homology"/>
<evidence type="ECO:0000259" key="8">
    <source>
        <dbReference type="Pfam" id="PF02879"/>
    </source>
</evidence>
<dbReference type="PANTHER" id="PTHR43771:SF2">
    <property type="entry name" value="PHOSPHOMANNOMUTASE_PHOSPHOGLUCOMUTASE"/>
    <property type="match status" value="1"/>
</dbReference>
<feature type="domain" description="Alpha-D-phosphohexomutase alpha/beta/alpha" evidence="8">
    <location>
        <begin position="149"/>
        <end position="249"/>
    </location>
</feature>
<keyword evidence="6" id="KW-0413">Isomerase</keyword>
<organism evidence="9 10">
    <name type="scientific">Chloroflexus aurantiacus (strain ATCC 29366 / DSM 635 / J-10-fl)</name>
    <dbReference type="NCBI Taxonomy" id="324602"/>
    <lineage>
        <taxon>Bacteria</taxon>
        <taxon>Bacillati</taxon>
        <taxon>Chloroflexota</taxon>
        <taxon>Chloroflexia</taxon>
        <taxon>Chloroflexales</taxon>
        <taxon>Chloroflexineae</taxon>
        <taxon>Chloroflexaceae</taxon>
        <taxon>Chloroflexus</taxon>
    </lineage>
</organism>
<evidence type="ECO:0000256" key="4">
    <source>
        <dbReference type="ARBA" id="ARBA00022723"/>
    </source>
</evidence>
<dbReference type="Proteomes" id="UP000002008">
    <property type="component" value="Chromosome"/>
</dbReference>
<evidence type="ECO:0000259" key="7">
    <source>
        <dbReference type="Pfam" id="PF02878"/>
    </source>
</evidence>